<dbReference type="Proteomes" id="UP001165064">
    <property type="component" value="Unassembled WGS sequence"/>
</dbReference>
<evidence type="ECO:0000313" key="2">
    <source>
        <dbReference type="Proteomes" id="UP001165064"/>
    </source>
</evidence>
<evidence type="ECO:0000313" key="1">
    <source>
        <dbReference type="EMBL" id="GME97576.1"/>
    </source>
</evidence>
<proteinExistence type="predicted"/>
<organism evidence="1 2">
    <name type="scientific">Ambrosiozyma monospora</name>
    <name type="common">Yeast</name>
    <name type="synonym">Endomycopsis monosporus</name>
    <dbReference type="NCBI Taxonomy" id="43982"/>
    <lineage>
        <taxon>Eukaryota</taxon>
        <taxon>Fungi</taxon>
        <taxon>Dikarya</taxon>
        <taxon>Ascomycota</taxon>
        <taxon>Saccharomycotina</taxon>
        <taxon>Pichiomycetes</taxon>
        <taxon>Pichiales</taxon>
        <taxon>Pichiaceae</taxon>
        <taxon>Ambrosiozyma</taxon>
    </lineage>
</organism>
<comment type="caution">
    <text evidence="1">The sequence shown here is derived from an EMBL/GenBank/DDBJ whole genome shotgun (WGS) entry which is preliminary data.</text>
</comment>
<dbReference type="EMBL" id="BSXS01010166">
    <property type="protein sequence ID" value="GME97576.1"/>
    <property type="molecule type" value="Genomic_DNA"/>
</dbReference>
<name>A0ACB5TYV2_AMBMO</name>
<sequence>MTDSELPDQNELYKQFYHYDFNSNKEYLSGLNEILKQFLVLRSESDVEIKKDIAEGKFDFNKIKPEEKNQLSLQAKVYFFCTQTNNILDLDDYMIWKASYNPSKETHSATSTIATNKESSDVDANANGNPPYSSNYEELVDLIVNNKPIPGIKQIPDVTLDPNSASEHKLKERRKPWESSSSTSTTEQQPQVANQ</sequence>
<gene>
    <name evidence="1" type="ORF">Amon02_001027500</name>
</gene>
<reference evidence="1" key="1">
    <citation type="submission" date="2023-04" db="EMBL/GenBank/DDBJ databases">
        <title>Ambrosiozyma monospora NBRC 10751.</title>
        <authorList>
            <person name="Ichikawa N."/>
            <person name="Sato H."/>
            <person name="Tonouchi N."/>
        </authorList>
    </citation>
    <scope>NUCLEOTIDE SEQUENCE</scope>
    <source>
        <strain evidence="1">NBRC 10751</strain>
    </source>
</reference>
<protein>
    <submittedName>
        <fullName evidence="1">Unnamed protein product</fullName>
    </submittedName>
</protein>
<keyword evidence="2" id="KW-1185">Reference proteome</keyword>
<accession>A0ACB5TYV2</accession>